<evidence type="ECO:0000313" key="11">
    <source>
        <dbReference type="EMBL" id="URA11191.1"/>
    </source>
</evidence>
<dbReference type="SUPFAM" id="SSF53244">
    <property type="entry name" value="MurD-like peptide ligases, peptide-binding domain"/>
    <property type="match status" value="1"/>
</dbReference>
<dbReference type="EMBL" id="CP073355">
    <property type="protein sequence ID" value="URA11191.1"/>
    <property type="molecule type" value="Genomic_DNA"/>
</dbReference>
<dbReference type="RefSeq" id="WP_271436326.1">
    <property type="nucleotide sequence ID" value="NZ_CP073355.1"/>
</dbReference>
<evidence type="ECO:0000259" key="9">
    <source>
        <dbReference type="Pfam" id="PF02875"/>
    </source>
</evidence>
<dbReference type="GO" id="GO:0005737">
    <property type="term" value="C:cytoplasm"/>
    <property type="evidence" value="ECO:0007669"/>
    <property type="project" value="UniProtKB-SubCell"/>
</dbReference>
<keyword evidence="7 8" id="KW-0961">Cell wall biogenesis/degradation</keyword>
<evidence type="ECO:0000256" key="7">
    <source>
        <dbReference type="HAMAP-Rule" id="MF_00208"/>
    </source>
</evidence>
<evidence type="ECO:0000256" key="5">
    <source>
        <dbReference type="ARBA" id="ARBA00022840"/>
    </source>
</evidence>
<sequence length="504" mass="57104">MLMNLLLRDILGREAFETTYRSIAMKEVTSIENDSRRVTPDTLFIAASGYIDDAHPYITDAYERGCRMFLVDETQQDIWQNRYIDAFFIGIPNIQRQLGKIASHFYDHPSMKLVVCGITGTSGKSTTAFVTYQALRKMGFHAGLIGTIEYRINDESFPAPNTTPDALMLQRFLAQMVEKKVEYVIMEVSSHALALGRLEGIDFDIMAFTNFSQDHLDFHKTMEEYFATKLSAIDLLNQSRKPKRIFIYNQDMNRAVEVLKHALSFPDIQLYSISLRDEKADYCATDIVLSSEGSSFRVKGIPFSIRMIGLTNVYNFTMAFAILAQWRLHLRAIAQSMSDITVKGRVEPVVGNGITAVIDYAHKPDALEKVLLTLRDTLREGGRLISVFGAGGDRDRTKRPIMGEISGKLADYTVLTSDNPRTEDPLAILAEIEEGIKRITKNYIIEPDREKAIFAALTMAKPGDIVLIAGKGHEDYQIIGKEKRHFSDREIVEKWFTQHGIPWK</sequence>
<dbReference type="GO" id="GO:0051301">
    <property type="term" value="P:cell division"/>
    <property type="evidence" value="ECO:0007669"/>
    <property type="project" value="UniProtKB-KW"/>
</dbReference>
<feature type="binding site" evidence="7">
    <location>
        <position position="470"/>
    </location>
    <ligand>
        <name>meso-2,6-diaminopimelate</name>
        <dbReference type="ChEBI" id="CHEBI:57791"/>
    </ligand>
</feature>
<dbReference type="PANTHER" id="PTHR23135">
    <property type="entry name" value="MUR LIGASE FAMILY MEMBER"/>
    <property type="match status" value="1"/>
</dbReference>
<keyword evidence="7 8" id="KW-0573">Peptidoglycan synthesis</keyword>
<comment type="cofactor">
    <cofactor evidence="7">
        <name>Mg(2+)</name>
        <dbReference type="ChEBI" id="CHEBI:18420"/>
    </cofactor>
</comment>
<name>A0AAX3BIJ8_9SPIR</name>
<evidence type="ECO:0000256" key="8">
    <source>
        <dbReference type="RuleBase" id="RU004135"/>
    </source>
</evidence>
<dbReference type="EC" id="6.3.2.13" evidence="7"/>
<dbReference type="Gene3D" id="3.40.1390.10">
    <property type="entry name" value="MurE/MurF, N-terminal domain"/>
    <property type="match status" value="1"/>
</dbReference>
<keyword evidence="3 7" id="KW-0132">Cell division</keyword>
<feature type="domain" description="Mur ligase central" evidence="10">
    <location>
        <begin position="118"/>
        <end position="322"/>
    </location>
</feature>
<dbReference type="InterPro" id="IPR036615">
    <property type="entry name" value="Mur_ligase_C_dom_sf"/>
</dbReference>
<comment type="PTM">
    <text evidence="7">Carboxylation is probably crucial for Mg(2+) binding and, consequently, for the gamma-phosphate positioning of ATP.</text>
</comment>
<protein>
    <recommendedName>
        <fullName evidence="7">UDP-N-acetylmuramoyl-L-alanyl-D-glutamate--2,6-diaminopimelate ligase</fullName>
        <ecNumber evidence="7">6.3.2.13</ecNumber>
    </recommendedName>
    <alternativeName>
        <fullName evidence="7">Meso-A2pm-adding enzyme</fullName>
    </alternativeName>
    <alternativeName>
        <fullName evidence="7">Meso-diaminopimelate-adding enzyme</fullName>
    </alternativeName>
    <alternativeName>
        <fullName evidence="7">UDP-MurNAc-L-Ala-D-Glu:meso-diaminopimelate ligase</fullName>
    </alternativeName>
    <alternativeName>
        <fullName evidence="7">UDP-MurNAc-tripeptide synthetase</fullName>
    </alternativeName>
    <alternativeName>
        <fullName evidence="7">UDP-N-acetylmuramyl-tripeptide synthetase</fullName>
    </alternativeName>
</protein>
<keyword evidence="7" id="KW-0460">Magnesium</keyword>
<feature type="short sequence motif" description="Meso-diaminopimelate recognition motif" evidence="7">
    <location>
        <begin position="418"/>
        <end position="421"/>
    </location>
</feature>
<comment type="similarity">
    <text evidence="1 7">Belongs to the MurCDEF family. MurE subfamily.</text>
</comment>
<dbReference type="InterPro" id="IPR036565">
    <property type="entry name" value="Mur-like_cat_sf"/>
</dbReference>
<feature type="binding site" evidence="7">
    <location>
        <position position="197"/>
    </location>
    <ligand>
        <name>UDP-N-acetyl-alpha-D-muramoyl-L-alanyl-D-glutamate</name>
        <dbReference type="ChEBI" id="CHEBI:83900"/>
    </ligand>
</feature>
<gene>
    <name evidence="7" type="primary">murE</name>
    <name evidence="11" type="ORF">KDW03_05195</name>
</gene>
<dbReference type="GO" id="GO:0009252">
    <property type="term" value="P:peptidoglycan biosynthetic process"/>
    <property type="evidence" value="ECO:0007669"/>
    <property type="project" value="UniProtKB-UniRule"/>
</dbReference>
<dbReference type="KEGG" id="taqu:KDW03_05195"/>
<feature type="binding site" evidence="7">
    <location>
        <begin position="162"/>
        <end position="163"/>
    </location>
    <ligand>
        <name>UDP-N-acetyl-alpha-D-muramoyl-L-alanyl-D-glutamate</name>
        <dbReference type="ChEBI" id="CHEBI:83900"/>
    </ligand>
</feature>
<proteinExistence type="inferred from homology"/>
<comment type="function">
    <text evidence="7">Catalyzes the addition of meso-diaminopimelic acid to the nucleotide precursor UDP-N-acetylmuramoyl-L-alanyl-D-glutamate (UMAG) in the biosynthesis of bacterial cell-wall peptidoglycan.</text>
</comment>
<dbReference type="InterPro" id="IPR005761">
    <property type="entry name" value="UDP-N-AcMur-Glu-dNH2Pim_ligase"/>
</dbReference>
<dbReference type="GO" id="GO:0071555">
    <property type="term" value="P:cell wall organization"/>
    <property type="evidence" value="ECO:0007669"/>
    <property type="project" value="UniProtKB-KW"/>
</dbReference>
<feature type="binding site" evidence="7">
    <location>
        <position position="394"/>
    </location>
    <ligand>
        <name>meso-2,6-diaminopimelate</name>
        <dbReference type="ChEBI" id="CHEBI:57791"/>
    </ligand>
</feature>
<dbReference type="SUPFAM" id="SSF53623">
    <property type="entry name" value="MurD-like peptide ligases, catalytic domain"/>
    <property type="match status" value="1"/>
</dbReference>
<dbReference type="GO" id="GO:0008765">
    <property type="term" value="F:UDP-N-acetylmuramoylalanyl-D-glutamate-2,6-diaminopimelate ligase activity"/>
    <property type="evidence" value="ECO:0007669"/>
    <property type="project" value="UniProtKB-UniRule"/>
</dbReference>
<feature type="domain" description="Mur ligase C-terminal" evidence="9">
    <location>
        <begin position="344"/>
        <end position="472"/>
    </location>
</feature>
<dbReference type="InterPro" id="IPR004101">
    <property type="entry name" value="Mur_ligase_C"/>
</dbReference>
<keyword evidence="4 7" id="KW-0547">Nucleotide-binding</keyword>
<comment type="subcellular location">
    <subcellularLocation>
        <location evidence="7 8">Cytoplasm</location>
    </subcellularLocation>
</comment>
<dbReference type="Pfam" id="PF02875">
    <property type="entry name" value="Mur_ligase_C"/>
    <property type="match status" value="1"/>
</dbReference>
<dbReference type="InterPro" id="IPR013221">
    <property type="entry name" value="Mur_ligase_cen"/>
</dbReference>
<dbReference type="PANTHER" id="PTHR23135:SF4">
    <property type="entry name" value="UDP-N-ACETYLMURAMOYL-L-ALANYL-D-GLUTAMATE--2,6-DIAMINOPIMELATE LIGASE MURE HOMOLOG, CHLOROPLASTIC"/>
    <property type="match status" value="1"/>
</dbReference>
<dbReference type="HAMAP" id="MF_00208">
    <property type="entry name" value="MurE"/>
    <property type="match status" value="1"/>
</dbReference>
<evidence type="ECO:0000259" key="10">
    <source>
        <dbReference type="Pfam" id="PF08245"/>
    </source>
</evidence>
<feature type="binding site" evidence="7">
    <location>
        <position position="189"/>
    </location>
    <ligand>
        <name>UDP-N-acetyl-alpha-D-muramoyl-L-alanyl-D-glutamate</name>
        <dbReference type="ChEBI" id="CHEBI:83900"/>
    </ligand>
</feature>
<reference evidence="11" key="1">
    <citation type="submission" date="2021-04" db="EMBL/GenBank/DDBJ databases">
        <authorList>
            <person name="Postec A."/>
        </authorList>
    </citation>
    <scope>NUCLEOTIDE SEQUENCE</scope>
    <source>
        <strain evidence="11">F1F22</strain>
    </source>
</reference>
<evidence type="ECO:0000256" key="2">
    <source>
        <dbReference type="ARBA" id="ARBA00022598"/>
    </source>
</evidence>
<dbReference type="NCBIfam" id="NF001126">
    <property type="entry name" value="PRK00139.1-4"/>
    <property type="match status" value="1"/>
</dbReference>
<dbReference type="NCBIfam" id="TIGR01085">
    <property type="entry name" value="murE"/>
    <property type="match status" value="1"/>
</dbReference>
<keyword evidence="6 7" id="KW-0131">Cell cycle</keyword>
<feature type="modified residue" description="N6-carboxylysine" evidence="7">
    <location>
        <position position="229"/>
    </location>
</feature>
<feature type="binding site" evidence="7">
    <location>
        <begin position="418"/>
        <end position="421"/>
    </location>
    <ligand>
        <name>meso-2,6-diaminopimelate</name>
        <dbReference type="ChEBI" id="CHEBI:57791"/>
    </ligand>
</feature>
<dbReference type="InterPro" id="IPR035911">
    <property type="entry name" value="MurE/MurF_N"/>
</dbReference>
<keyword evidence="12" id="KW-1185">Reference proteome</keyword>
<dbReference type="SUPFAM" id="SSF63418">
    <property type="entry name" value="MurE/MurF N-terminal domain"/>
    <property type="match status" value="1"/>
</dbReference>
<feature type="binding site" evidence="7">
    <location>
        <position position="161"/>
    </location>
    <ligand>
        <name>UDP-N-acetyl-alpha-D-muramoyl-L-alanyl-D-glutamate</name>
        <dbReference type="ChEBI" id="CHEBI:83900"/>
    </ligand>
</feature>
<feature type="binding site" evidence="7">
    <location>
        <position position="474"/>
    </location>
    <ligand>
        <name>meso-2,6-diaminopimelate</name>
        <dbReference type="ChEBI" id="CHEBI:57791"/>
    </ligand>
</feature>
<comment type="catalytic activity">
    <reaction evidence="7">
        <text>UDP-N-acetyl-alpha-D-muramoyl-L-alanyl-D-glutamate + meso-2,6-diaminopimelate + ATP = UDP-N-acetyl-alpha-D-muramoyl-L-alanyl-gamma-D-glutamyl-meso-2,6-diaminopimelate + ADP + phosphate + H(+)</text>
        <dbReference type="Rhea" id="RHEA:23676"/>
        <dbReference type="ChEBI" id="CHEBI:15378"/>
        <dbReference type="ChEBI" id="CHEBI:30616"/>
        <dbReference type="ChEBI" id="CHEBI:43474"/>
        <dbReference type="ChEBI" id="CHEBI:57791"/>
        <dbReference type="ChEBI" id="CHEBI:83900"/>
        <dbReference type="ChEBI" id="CHEBI:83905"/>
        <dbReference type="ChEBI" id="CHEBI:456216"/>
        <dbReference type="EC" id="6.3.2.13"/>
    </reaction>
</comment>
<comment type="caution">
    <text evidence="7">Lacks conserved residue(s) required for the propagation of feature annotation.</text>
</comment>
<dbReference type="Pfam" id="PF08245">
    <property type="entry name" value="Mur_ligase_M"/>
    <property type="match status" value="1"/>
</dbReference>
<comment type="pathway">
    <text evidence="7 8">Cell wall biogenesis; peptidoglycan biosynthesis.</text>
</comment>
<dbReference type="Gene3D" id="3.40.1190.10">
    <property type="entry name" value="Mur-like, catalytic domain"/>
    <property type="match status" value="1"/>
</dbReference>
<dbReference type="GO" id="GO:0005524">
    <property type="term" value="F:ATP binding"/>
    <property type="evidence" value="ECO:0007669"/>
    <property type="project" value="UniProtKB-UniRule"/>
</dbReference>
<evidence type="ECO:0000256" key="1">
    <source>
        <dbReference type="ARBA" id="ARBA00005898"/>
    </source>
</evidence>
<keyword evidence="7" id="KW-0963">Cytoplasm</keyword>
<keyword evidence="5 7" id="KW-0067">ATP-binding</keyword>
<keyword evidence="2 7" id="KW-0436">Ligase</keyword>
<dbReference type="Gene3D" id="3.90.190.20">
    <property type="entry name" value="Mur ligase, C-terminal domain"/>
    <property type="match status" value="1"/>
</dbReference>
<evidence type="ECO:0000313" key="12">
    <source>
        <dbReference type="Proteomes" id="UP001056539"/>
    </source>
</evidence>
<dbReference type="Proteomes" id="UP001056539">
    <property type="component" value="Chromosome"/>
</dbReference>
<keyword evidence="7 8" id="KW-0133">Cell shape</keyword>
<evidence type="ECO:0000256" key="6">
    <source>
        <dbReference type="ARBA" id="ARBA00023306"/>
    </source>
</evidence>
<evidence type="ECO:0000256" key="3">
    <source>
        <dbReference type="ARBA" id="ARBA00022618"/>
    </source>
</evidence>
<feature type="binding site" evidence="7">
    <location>
        <begin position="120"/>
        <end position="126"/>
    </location>
    <ligand>
        <name>ATP</name>
        <dbReference type="ChEBI" id="CHEBI:30616"/>
    </ligand>
</feature>
<feature type="binding site" evidence="7">
    <location>
        <position position="35"/>
    </location>
    <ligand>
        <name>UDP-N-acetyl-alpha-D-muramoyl-L-alanyl-D-glutamate</name>
        <dbReference type="ChEBI" id="CHEBI:83900"/>
    </ligand>
</feature>
<reference evidence="11" key="2">
    <citation type="submission" date="2022-06" db="EMBL/GenBank/DDBJ databases">
        <title>Thermospira aquatica gen. nov., sp. nov.</title>
        <authorList>
            <person name="Ben Ali Gam Z."/>
            <person name="Labat M."/>
        </authorList>
    </citation>
    <scope>NUCLEOTIDE SEQUENCE</scope>
    <source>
        <strain evidence="11">F1F22</strain>
    </source>
</reference>
<organism evidence="11 12">
    <name type="scientific">Thermospira aquatica</name>
    <dbReference type="NCBI Taxonomy" id="2828656"/>
    <lineage>
        <taxon>Bacteria</taxon>
        <taxon>Pseudomonadati</taxon>
        <taxon>Spirochaetota</taxon>
        <taxon>Spirochaetia</taxon>
        <taxon>Brevinematales</taxon>
        <taxon>Thermospiraceae</taxon>
        <taxon>Thermospira</taxon>
    </lineage>
</organism>
<dbReference type="AlphaFoldDB" id="A0AAX3BIJ8"/>
<dbReference type="GO" id="GO:0008360">
    <property type="term" value="P:regulation of cell shape"/>
    <property type="evidence" value="ECO:0007669"/>
    <property type="project" value="UniProtKB-KW"/>
</dbReference>
<dbReference type="GO" id="GO:0000287">
    <property type="term" value="F:magnesium ion binding"/>
    <property type="evidence" value="ECO:0007669"/>
    <property type="project" value="UniProtKB-UniRule"/>
</dbReference>
<evidence type="ECO:0000256" key="4">
    <source>
        <dbReference type="ARBA" id="ARBA00022741"/>
    </source>
</evidence>
<accession>A0AAX3BIJ8</accession>